<name>A0ABX2D5C8_9CYAN</name>
<protein>
    <recommendedName>
        <fullName evidence="3">Transposase</fullName>
    </recommendedName>
</protein>
<sequence>MKVAQLVKVWINLSYRYFTPYSPDRTNCNALDLLLWANTEDCFFNLSWTRHPLKTWFQQLPLQRWFITASGLTKPSCSKGRKRHTAVDTFGLVAWWSQQQVLLNVKRANRFSLSVYQIGQRVSRLYLIWIDRGDSGQRFLKWVMDSLGWIIQVVLRLQQTQGFVLLKKR</sequence>
<comment type="caution">
    <text evidence="1">The sequence shown here is derived from an EMBL/GenBank/DDBJ whole genome shotgun (WGS) entry which is preliminary data.</text>
</comment>
<evidence type="ECO:0008006" key="3">
    <source>
        <dbReference type="Google" id="ProtNLM"/>
    </source>
</evidence>
<reference evidence="1 2" key="1">
    <citation type="journal article" date="2020" name="Sci. Rep.">
        <title>A novel cyanobacterial geosmin producer, revising GeoA distribution and dispersion patterns in Bacteria.</title>
        <authorList>
            <person name="Churro C."/>
            <person name="Semedo-Aguiar A.P."/>
            <person name="Silva A.D."/>
            <person name="Pereira-Leal J.B."/>
            <person name="Leite R.B."/>
        </authorList>
    </citation>
    <scope>NUCLEOTIDE SEQUENCE [LARGE SCALE GENOMIC DNA]</scope>
    <source>
        <strain evidence="1 2">IPMA8</strain>
    </source>
</reference>
<evidence type="ECO:0000313" key="1">
    <source>
        <dbReference type="EMBL" id="NQE36815.1"/>
    </source>
</evidence>
<dbReference type="RefSeq" id="WP_172190679.1">
    <property type="nucleotide sequence ID" value="NZ_CAWPPK010000317.1"/>
</dbReference>
<dbReference type="EMBL" id="SRRZ01000099">
    <property type="protein sequence ID" value="NQE36815.1"/>
    <property type="molecule type" value="Genomic_DNA"/>
</dbReference>
<evidence type="ECO:0000313" key="2">
    <source>
        <dbReference type="Proteomes" id="UP000702425"/>
    </source>
</evidence>
<gene>
    <name evidence="1" type="ORF">E5S67_04580</name>
</gene>
<accession>A0ABX2D5C8</accession>
<organism evidence="1 2">
    <name type="scientific">Microcoleus asticus IPMA8</name>
    <dbReference type="NCBI Taxonomy" id="2563858"/>
    <lineage>
        <taxon>Bacteria</taxon>
        <taxon>Bacillati</taxon>
        <taxon>Cyanobacteriota</taxon>
        <taxon>Cyanophyceae</taxon>
        <taxon>Oscillatoriophycideae</taxon>
        <taxon>Oscillatoriales</taxon>
        <taxon>Microcoleaceae</taxon>
        <taxon>Microcoleus</taxon>
        <taxon>Microcoleus asticus</taxon>
    </lineage>
</organism>
<proteinExistence type="predicted"/>
<keyword evidence="2" id="KW-1185">Reference proteome</keyword>
<dbReference type="Proteomes" id="UP000702425">
    <property type="component" value="Unassembled WGS sequence"/>
</dbReference>